<dbReference type="AlphaFoldDB" id="A0A1A3N8T0"/>
<feature type="domain" description="Pyridoxamine 5'-phosphate oxidase N-terminal" evidence="1">
    <location>
        <begin position="168"/>
        <end position="255"/>
    </location>
</feature>
<dbReference type="PANTHER" id="PTHR42815:SF2">
    <property type="entry name" value="FAD-BINDING, PUTATIVE (AFU_ORTHOLOGUE AFUA_6G07600)-RELATED"/>
    <property type="match status" value="1"/>
</dbReference>
<organism evidence="2 3">
    <name type="scientific">Mycobacterium asiaticum</name>
    <dbReference type="NCBI Taxonomy" id="1790"/>
    <lineage>
        <taxon>Bacteria</taxon>
        <taxon>Bacillati</taxon>
        <taxon>Actinomycetota</taxon>
        <taxon>Actinomycetes</taxon>
        <taxon>Mycobacteriales</taxon>
        <taxon>Mycobacteriaceae</taxon>
        <taxon>Mycobacterium</taxon>
    </lineage>
</organism>
<dbReference type="Proteomes" id="UP000093819">
    <property type="component" value="Unassembled WGS sequence"/>
</dbReference>
<evidence type="ECO:0000313" key="3">
    <source>
        <dbReference type="Proteomes" id="UP000093819"/>
    </source>
</evidence>
<dbReference type="InterPro" id="IPR011576">
    <property type="entry name" value="Pyridox_Oxase_N"/>
</dbReference>
<dbReference type="InterPro" id="IPR012349">
    <property type="entry name" value="Split_barrel_FMN-bd"/>
</dbReference>
<gene>
    <name evidence="2" type="ORF">A5635_03760</name>
</gene>
<dbReference type="PANTHER" id="PTHR42815">
    <property type="entry name" value="FAD-BINDING, PUTATIVE (AFU_ORTHOLOGUE AFUA_6G07600)-RELATED"/>
    <property type="match status" value="1"/>
</dbReference>
<reference evidence="3" key="1">
    <citation type="submission" date="2016-06" db="EMBL/GenBank/DDBJ databases">
        <authorList>
            <person name="Sutton G."/>
            <person name="Brinkac L."/>
            <person name="Sanka R."/>
            <person name="Adams M."/>
            <person name="Lau E."/>
            <person name="Garcia-Basteiro A."/>
            <person name="Lopez-Varela E."/>
            <person name="Palencia S."/>
        </authorList>
    </citation>
    <scope>NUCLEOTIDE SEQUENCE [LARGE SCALE GENOMIC DNA]</scope>
    <source>
        <strain evidence="3">1245335.1</strain>
    </source>
</reference>
<dbReference type="RefSeq" id="WP_065037115.1">
    <property type="nucleotide sequence ID" value="NZ_LZLR01000178.1"/>
</dbReference>
<dbReference type="OrthoDB" id="9786134at2"/>
<evidence type="ECO:0000259" key="1">
    <source>
        <dbReference type="Pfam" id="PF01243"/>
    </source>
</evidence>
<protein>
    <submittedName>
        <fullName evidence="2">Pyridoxamine 5'-phosphate oxidase</fullName>
    </submittedName>
</protein>
<accession>A0A1A3N8T0</accession>
<dbReference type="EMBL" id="LZLR01000178">
    <property type="protein sequence ID" value="OBK17745.1"/>
    <property type="molecule type" value="Genomic_DNA"/>
</dbReference>
<proteinExistence type="predicted"/>
<dbReference type="Gene3D" id="2.30.110.10">
    <property type="entry name" value="Electron Transport, Fmn-binding Protein, Chain A"/>
    <property type="match status" value="1"/>
</dbReference>
<comment type="caution">
    <text evidence="2">The sequence shown here is derived from an EMBL/GenBank/DDBJ whole genome shotgun (WGS) entry which is preliminary data.</text>
</comment>
<dbReference type="Pfam" id="PF01243">
    <property type="entry name" value="PNPOx_N"/>
    <property type="match status" value="1"/>
</dbReference>
<name>A0A1A3N8T0_MYCAS</name>
<dbReference type="SUPFAM" id="SSF50475">
    <property type="entry name" value="FMN-binding split barrel"/>
    <property type="match status" value="1"/>
</dbReference>
<evidence type="ECO:0000313" key="2">
    <source>
        <dbReference type="EMBL" id="OBK17745.1"/>
    </source>
</evidence>
<sequence length="294" mass="30913">MAATGFHEGELAAQRRAGVEAQAQRLEGMLGHASLSSGAAGFLAQQTFAVMTARDREGLLWTSPLTAATGFLQGRGGVLSVGSTFREGDPLNGILAGQRVGMIAIDFASRRRMRLNGVLAAVDAAGMVVQVDQAFGNCPQYIHPRTVDVPTLRTTPPTGARHETSLGEADRALVTAADTFFLGTTHPTRGSDASHRGGPPGFVIVDSPGQLWWPDYPGNNMFNSFGNLLVDDEAALLFVDFETGASLHVSGRAQVQWTIPDGPGADGAARGVRFRVDSVVALGNAMVKRAARSS</sequence>